<dbReference type="EMBL" id="BEHY01000010">
    <property type="protein sequence ID" value="GBD08478.1"/>
    <property type="molecule type" value="Genomic_DNA"/>
</dbReference>
<dbReference type="AlphaFoldDB" id="A0A2H5Y570"/>
<comment type="caution">
    <text evidence="1">The sequence shown here is derived from an EMBL/GenBank/DDBJ whole genome shotgun (WGS) entry which is preliminary data.</text>
</comment>
<protein>
    <submittedName>
        <fullName evidence="1">Uncharacterized protein</fullName>
    </submittedName>
</protein>
<organism evidence="1 2">
    <name type="scientific">Candidatus Thermoflexus japonica</name>
    <dbReference type="NCBI Taxonomy" id="2035417"/>
    <lineage>
        <taxon>Bacteria</taxon>
        <taxon>Bacillati</taxon>
        <taxon>Chloroflexota</taxon>
        <taxon>Thermoflexia</taxon>
        <taxon>Thermoflexales</taxon>
        <taxon>Thermoflexaceae</taxon>
        <taxon>Thermoflexus</taxon>
    </lineage>
</organism>
<gene>
    <name evidence="1" type="ORF">HRbin22_00718</name>
</gene>
<dbReference type="Proteomes" id="UP000236642">
    <property type="component" value="Unassembled WGS sequence"/>
</dbReference>
<evidence type="ECO:0000313" key="2">
    <source>
        <dbReference type="Proteomes" id="UP000236642"/>
    </source>
</evidence>
<name>A0A2H5Y570_9CHLR</name>
<evidence type="ECO:0000313" key="1">
    <source>
        <dbReference type="EMBL" id="GBD08478.1"/>
    </source>
</evidence>
<accession>A0A2H5Y570</accession>
<sequence length="109" mass="12892">MKRVRSAFCIPLRRRAPEPSVFLLLPTAGFYYLLTGLRNPTPFDIPTATSFGQAGQEETIQAIREERIRWVCYWRWEWSLRPARIEAFVEQEMEPVENLGLCTLYRARR</sequence>
<proteinExistence type="predicted"/>
<reference evidence="2" key="1">
    <citation type="submission" date="2017-09" db="EMBL/GenBank/DDBJ databases">
        <title>Metaegenomics of thermophilic ammonia-oxidizing enrichment culture.</title>
        <authorList>
            <person name="Kato S."/>
            <person name="Suzuki K."/>
        </authorList>
    </citation>
    <scope>NUCLEOTIDE SEQUENCE [LARGE SCALE GENOMIC DNA]</scope>
</reference>